<feature type="region of interest" description="Disordered" evidence="1">
    <location>
        <begin position="604"/>
        <end position="641"/>
    </location>
</feature>
<dbReference type="InterPro" id="IPR002999">
    <property type="entry name" value="Tudor"/>
</dbReference>
<evidence type="ECO:0000256" key="1">
    <source>
        <dbReference type="SAM" id="MobiDB-lite"/>
    </source>
</evidence>
<dbReference type="InterPro" id="IPR029684">
    <property type="entry name" value="Schlafen"/>
</dbReference>
<dbReference type="GeneID" id="101856162"/>
<feature type="compositionally biased region" description="Acidic residues" evidence="1">
    <location>
        <begin position="649"/>
        <end position="663"/>
    </location>
</feature>
<accession>A0ABM0ZUL4</accession>
<gene>
    <name evidence="5" type="primary">LOC101856162</name>
</gene>
<reference evidence="5" key="1">
    <citation type="submission" date="2025-08" db="UniProtKB">
        <authorList>
            <consortium name="RefSeq"/>
        </authorList>
    </citation>
    <scope>IDENTIFICATION</scope>
</reference>
<proteinExistence type="predicted"/>
<dbReference type="PANTHER" id="PTHR12155:SF47">
    <property type="entry name" value="SCHLAFEN ALBA-2 DOMAIN-CONTAINING PROTEIN"/>
    <property type="match status" value="1"/>
</dbReference>
<feature type="region of interest" description="Disordered" evidence="1">
    <location>
        <begin position="648"/>
        <end position="667"/>
    </location>
</feature>
<keyword evidence="4" id="KW-1185">Reference proteome</keyword>
<evidence type="ECO:0000259" key="2">
    <source>
        <dbReference type="Pfam" id="PF00567"/>
    </source>
</evidence>
<dbReference type="Pfam" id="PF00567">
    <property type="entry name" value="TUDOR"/>
    <property type="match status" value="1"/>
</dbReference>
<evidence type="ECO:0000259" key="3">
    <source>
        <dbReference type="Pfam" id="PF04326"/>
    </source>
</evidence>
<name>A0ABM0ZUL4_APLCA</name>
<sequence>MDPVEEVLLHLTDVMSASKSKSKSKSKYADVSQYLFKVLSFSNWSSMVSVSGMAMVSDLCNKDKDEGFRKAAIDNGVVKQLVGILSRRNEYFHGSVEQIESLLKPKSPQGSLDLSEDSTAVRVPLQTTLALKCIYEFCSIYSIHHYKFLDESFLQCLLGYLTMHRDASMNNFQSFYQFGPSFTMALKDIVRSYGFDMKVSANWDSPINAQGELLFYKPAFMKVKDVQLKSRSVWYVTIRDGSLNPDSDLHKRLIKEKVAWEKGLDLGEVGAHSEWRKNGTKNAPESPTASLELTALKWKSCCVTSVVNGNFLWALLGDDTIKTASAISSSLKKDLPSLKKAKPHPDDVVVVEAQSPSERDVFRARVVEAAGGVVTVFGVDSGVMRKVPIHCVYALPSHLTLEEIPATVSLVRLKGINPPPVDPRGVELAAASLMLVSRNSINTCSQLLELDLLTQFPDLIHSPDPHVSCQALSLAATLVTGKARKCCKKWLKILFATLVVLNRCVQRQLQHAENQRSETTTDKVCQKSLRLSDISPADNSNIISSCLQLLVNRLYMCREAKNFFYRVQGLDVVMNAYAVSKRNLKLKKWATLVFCNFVHVTTSRRGLPDQGRKNGDERSSSSDSVPSMKAKTKQSEMNLGSRAEQLQALEEESDDEDADDSGIADDNFFPHVAQDQSDCPFSDGAVMDIESCLKNGNVPFYVAESFVSFRPDDRHELFQTAQLNMASFATVICGMLNTGHEGTIYLGISETGQVDGVELSHDFRDDIRLGVDKIMMSRLTPTVLHSQFKVIYVPVVKWVGDDKERHVARVANRYVVEISFKPVPKVIYCCKGDESYYRTGSTTMKLSQQDVRHMIVIEEEAWHRDQIISLQKQLKELKDIDDRL</sequence>
<feature type="domain" description="Tudor" evidence="2">
    <location>
        <begin position="303"/>
        <end position="410"/>
    </location>
</feature>
<dbReference type="RefSeq" id="XP_012934781.1">
    <property type="nucleotide sequence ID" value="XM_013079327.1"/>
</dbReference>
<evidence type="ECO:0000313" key="5">
    <source>
        <dbReference type="RefSeq" id="XP_012934781.1"/>
    </source>
</evidence>
<dbReference type="InterPro" id="IPR016024">
    <property type="entry name" value="ARM-type_fold"/>
</dbReference>
<dbReference type="Pfam" id="PF04326">
    <property type="entry name" value="SLFN_AlbA_2"/>
    <property type="match status" value="1"/>
</dbReference>
<dbReference type="InterPro" id="IPR038461">
    <property type="entry name" value="Schlafen_AlbA_2_dom_sf"/>
</dbReference>
<evidence type="ECO:0000313" key="4">
    <source>
        <dbReference type="Proteomes" id="UP000694888"/>
    </source>
</evidence>
<dbReference type="InterPro" id="IPR007421">
    <property type="entry name" value="Schlafen_AlbA_2_dom"/>
</dbReference>
<organism evidence="4 5">
    <name type="scientific">Aplysia californica</name>
    <name type="common">California sea hare</name>
    <dbReference type="NCBI Taxonomy" id="6500"/>
    <lineage>
        <taxon>Eukaryota</taxon>
        <taxon>Metazoa</taxon>
        <taxon>Spiralia</taxon>
        <taxon>Lophotrochozoa</taxon>
        <taxon>Mollusca</taxon>
        <taxon>Gastropoda</taxon>
        <taxon>Heterobranchia</taxon>
        <taxon>Euthyneura</taxon>
        <taxon>Tectipleura</taxon>
        <taxon>Aplysiida</taxon>
        <taxon>Aplysioidea</taxon>
        <taxon>Aplysiidae</taxon>
        <taxon>Aplysia</taxon>
    </lineage>
</organism>
<dbReference type="SUPFAM" id="SSF63748">
    <property type="entry name" value="Tudor/PWWP/MBT"/>
    <property type="match status" value="1"/>
</dbReference>
<dbReference type="SUPFAM" id="SSF48371">
    <property type="entry name" value="ARM repeat"/>
    <property type="match status" value="1"/>
</dbReference>
<dbReference type="Proteomes" id="UP000694888">
    <property type="component" value="Unplaced"/>
</dbReference>
<feature type="domain" description="Schlafen AlbA-2" evidence="3">
    <location>
        <begin position="728"/>
        <end position="846"/>
    </location>
</feature>
<feature type="compositionally biased region" description="Basic and acidic residues" evidence="1">
    <location>
        <begin position="606"/>
        <end position="620"/>
    </location>
</feature>
<dbReference type="Gene3D" id="2.30.30.140">
    <property type="match status" value="1"/>
</dbReference>
<dbReference type="Gene3D" id="3.30.950.30">
    <property type="entry name" value="Schlafen, AAA domain"/>
    <property type="match status" value="1"/>
</dbReference>
<protein>
    <submittedName>
        <fullName evidence="5">Uncharacterized protein LOC101856162 isoform X1</fullName>
    </submittedName>
</protein>
<dbReference type="PANTHER" id="PTHR12155">
    <property type="entry name" value="SCHLAFEN"/>
    <property type="match status" value="1"/>
</dbReference>